<dbReference type="AlphaFoldDB" id="A0A523BE70"/>
<dbReference type="InterPro" id="IPR029479">
    <property type="entry name" value="Nitroreductase"/>
</dbReference>
<organism evidence="4 5">
    <name type="scientific">Thermoproteota archaeon</name>
    <dbReference type="NCBI Taxonomy" id="2056631"/>
    <lineage>
        <taxon>Archaea</taxon>
        <taxon>Thermoproteota</taxon>
    </lineage>
</organism>
<name>A0A523BE70_9CREN</name>
<dbReference type="InterPro" id="IPR000415">
    <property type="entry name" value="Nitroreductase-like"/>
</dbReference>
<dbReference type="Gene3D" id="3.40.109.10">
    <property type="entry name" value="NADH Oxidase"/>
    <property type="match status" value="1"/>
</dbReference>
<accession>A0A523BE70</accession>
<feature type="domain" description="Nitroreductase" evidence="3">
    <location>
        <begin position="67"/>
        <end position="141"/>
    </location>
</feature>
<dbReference type="CDD" id="cd02139">
    <property type="entry name" value="nitroreductase"/>
    <property type="match status" value="1"/>
</dbReference>
<evidence type="ECO:0000256" key="2">
    <source>
        <dbReference type="ARBA" id="ARBA00023002"/>
    </source>
</evidence>
<dbReference type="PANTHER" id="PTHR43673:SF10">
    <property type="entry name" value="NADH DEHYDROGENASE_NAD(P)H NITROREDUCTASE XCC3605-RELATED"/>
    <property type="match status" value="1"/>
</dbReference>
<keyword evidence="2" id="KW-0560">Oxidoreductase</keyword>
<evidence type="ECO:0000313" key="4">
    <source>
        <dbReference type="EMBL" id="TDA39249.1"/>
    </source>
</evidence>
<evidence type="ECO:0000259" key="3">
    <source>
        <dbReference type="Pfam" id="PF00881"/>
    </source>
</evidence>
<comment type="similarity">
    <text evidence="1">Belongs to the nitroreductase family.</text>
</comment>
<feature type="domain" description="Nitroreductase" evidence="3">
    <location>
        <begin position="8"/>
        <end position="60"/>
    </location>
</feature>
<dbReference type="EMBL" id="QNVH01000017">
    <property type="protein sequence ID" value="TDA39249.1"/>
    <property type="molecule type" value="Genomic_DNA"/>
</dbReference>
<dbReference type="Pfam" id="PF00881">
    <property type="entry name" value="Nitroreductase"/>
    <property type="match status" value="2"/>
</dbReference>
<proteinExistence type="inferred from homology"/>
<reference evidence="4 5" key="1">
    <citation type="journal article" date="2019" name="Nat. Microbiol.">
        <title>Expanding anaerobic alkane metabolism in the domain of Archaea.</title>
        <authorList>
            <person name="Wang Y."/>
            <person name="Wegener G."/>
            <person name="Hou J."/>
            <person name="Wang F."/>
            <person name="Xiao X."/>
        </authorList>
    </citation>
    <scope>NUCLEOTIDE SEQUENCE [LARGE SCALE GENOMIC DNA]</scope>
    <source>
        <strain evidence="4">WYZ-LMO10</strain>
    </source>
</reference>
<evidence type="ECO:0000313" key="5">
    <source>
        <dbReference type="Proteomes" id="UP000315399"/>
    </source>
</evidence>
<sequence length="185" mass="20877">MDALEAIITRRSVRSYMPDPVPREVLERILEAGRLAPSAMNLQPWHFIVVTDKEKRRALSAGRFARFLAEVPVVIVGCGNEHLSPKWYAIDTAIALQNMVIAATNEGLGSCWVGSFDEMEVKELLKIPEGYRVVAMLALGYPRKDIDLMGRLVKIVRAKKRLDEIVSAEEFNVPFERMKDSPQQP</sequence>
<dbReference type="GO" id="GO:0016491">
    <property type="term" value="F:oxidoreductase activity"/>
    <property type="evidence" value="ECO:0007669"/>
    <property type="project" value="UniProtKB-KW"/>
</dbReference>
<dbReference type="SUPFAM" id="SSF55469">
    <property type="entry name" value="FMN-dependent nitroreductase-like"/>
    <property type="match status" value="1"/>
</dbReference>
<evidence type="ECO:0000256" key="1">
    <source>
        <dbReference type="ARBA" id="ARBA00007118"/>
    </source>
</evidence>
<comment type="caution">
    <text evidence="4">The sequence shown here is derived from an EMBL/GenBank/DDBJ whole genome shotgun (WGS) entry which is preliminary data.</text>
</comment>
<dbReference type="PANTHER" id="PTHR43673">
    <property type="entry name" value="NAD(P)H NITROREDUCTASE YDGI-RELATED"/>
    <property type="match status" value="1"/>
</dbReference>
<gene>
    <name evidence="4" type="ORF">DSO08_02590</name>
</gene>
<dbReference type="Proteomes" id="UP000315399">
    <property type="component" value="Unassembled WGS sequence"/>
</dbReference>
<protein>
    <submittedName>
        <fullName evidence="4">Nitroreductase</fullName>
    </submittedName>
</protein>